<evidence type="ECO:0000313" key="2">
    <source>
        <dbReference type="Proteomes" id="UP001172386"/>
    </source>
</evidence>
<reference evidence="1" key="1">
    <citation type="submission" date="2022-10" db="EMBL/GenBank/DDBJ databases">
        <title>Culturing micro-colonial fungi from biological soil crusts in the Mojave desert and describing Neophaeococcomyces mojavensis, and introducing the new genera and species Taxawa tesnikishii.</title>
        <authorList>
            <person name="Kurbessoian T."/>
            <person name="Stajich J.E."/>
        </authorList>
    </citation>
    <scope>NUCLEOTIDE SEQUENCE</scope>
    <source>
        <strain evidence="1">JES_112</strain>
    </source>
</reference>
<comment type="caution">
    <text evidence="1">The sequence shown here is derived from an EMBL/GenBank/DDBJ whole genome shotgun (WGS) entry which is preliminary data.</text>
</comment>
<keyword evidence="2" id="KW-1185">Reference proteome</keyword>
<accession>A0ACC3A9E5</accession>
<dbReference type="Proteomes" id="UP001172386">
    <property type="component" value="Unassembled WGS sequence"/>
</dbReference>
<gene>
    <name evidence="1" type="ORF">H2198_004136</name>
</gene>
<protein>
    <submittedName>
        <fullName evidence="1">Uncharacterized protein</fullName>
    </submittedName>
</protein>
<evidence type="ECO:0000313" key="1">
    <source>
        <dbReference type="EMBL" id="KAJ9657721.1"/>
    </source>
</evidence>
<name>A0ACC3A9E5_9EURO</name>
<dbReference type="EMBL" id="JAPDRQ010000060">
    <property type="protein sequence ID" value="KAJ9657721.1"/>
    <property type="molecule type" value="Genomic_DNA"/>
</dbReference>
<proteinExistence type="predicted"/>
<sequence>MASLDKVADNHVEQIAESVHSIDDKQKGADIDNARQLAQQYVPGSPEEKALLRKLDWRLIPCVWVLYLLGFLDRANIGNAKTGGLEDDFNLTSNQYSIIVIVFFISYLICEVPSNMILTRVRPHVYLPGLGIFWGTVAACMGATQNWGQVAGLRFLLGVAEAGFAPGCAFYLSSWYRKYELATRYAFIYTSVPLAGAISGLLAGLITEYMDGAAGLAGWRWLFILEGIASIVAATVIFFLMPDYPSTSKRFLNEEETILACNRLAMDGIALTQGAHGEGLSHWKAFKMCVSDWRTWAQCILFTLVTGSQTMSYFIPTLISSFGWKGHSGQYHTIPPYAAALTYIVVCAWLADRYRTKWPFLAGLSGLGTVLFIAVTLTTDKMTRYILTIFAFGTIYGCSPLVKTWVADVIPHPAEKRAIAIALINSIGNASSIYGSWLWPSKDAKHGYIPGFATTTTWLGMCSILTLVFAWLFNKYPVKKVEQEDIMASELRAQREKIARV</sequence>
<organism evidence="1 2">
    <name type="scientific">Neophaeococcomyces mojaviensis</name>
    <dbReference type="NCBI Taxonomy" id="3383035"/>
    <lineage>
        <taxon>Eukaryota</taxon>
        <taxon>Fungi</taxon>
        <taxon>Dikarya</taxon>
        <taxon>Ascomycota</taxon>
        <taxon>Pezizomycotina</taxon>
        <taxon>Eurotiomycetes</taxon>
        <taxon>Chaetothyriomycetidae</taxon>
        <taxon>Chaetothyriales</taxon>
        <taxon>Chaetothyriales incertae sedis</taxon>
        <taxon>Neophaeococcomyces</taxon>
    </lineage>
</organism>